<evidence type="ECO:0000256" key="5">
    <source>
        <dbReference type="ARBA" id="ARBA00023136"/>
    </source>
</evidence>
<keyword evidence="3 7" id="KW-0812">Transmembrane</keyword>
<feature type="transmembrane region" description="Helical" evidence="7">
    <location>
        <begin position="302"/>
        <end position="327"/>
    </location>
</feature>
<dbReference type="RefSeq" id="WP_256191727.1">
    <property type="nucleotide sequence ID" value="NZ_JANFZG010000013.1"/>
</dbReference>
<evidence type="ECO:0000259" key="8">
    <source>
        <dbReference type="Pfam" id="PF02687"/>
    </source>
</evidence>
<dbReference type="InterPro" id="IPR050250">
    <property type="entry name" value="Macrolide_Exporter_MacB"/>
</dbReference>
<dbReference type="InterPro" id="IPR003838">
    <property type="entry name" value="ABC3_permease_C"/>
</dbReference>
<dbReference type="Proteomes" id="UP001524473">
    <property type="component" value="Unassembled WGS sequence"/>
</dbReference>
<evidence type="ECO:0000313" key="10">
    <source>
        <dbReference type="Proteomes" id="UP001524473"/>
    </source>
</evidence>
<dbReference type="PANTHER" id="PTHR30572">
    <property type="entry name" value="MEMBRANE COMPONENT OF TRANSPORTER-RELATED"/>
    <property type="match status" value="1"/>
</dbReference>
<evidence type="ECO:0000313" key="9">
    <source>
        <dbReference type="EMBL" id="MCQ4839622.1"/>
    </source>
</evidence>
<protein>
    <recommendedName>
        <fullName evidence="8">ABC3 transporter permease C-terminal domain-containing protein</fullName>
    </recommendedName>
</protein>
<comment type="subcellular location">
    <subcellularLocation>
        <location evidence="1">Cell membrane</location>
        <topology evidence="1">Multi-pass membrane protein</topology>
    </subcellularLocation>
</comment>
<evidence type="ECO:0000256" key="4">
    <source>
        <dbReference type="ARBA" id="ARBA00022989"/>
    </source>
</evidence>
<dbReference type="PANTHER" id="PTHR30572:SF4">
    <property type="entry name" value="ABC TRANSPORTER PERMEASE YTRF"/>
    <property type="match status" value="1"/>
</dbReference>
<feature type="transmembrane region" description="Helical" evidence="7">
    <location>
        <begin position="824"/>
        <end position="845"/>
    </location>
</feature>
<accession>A0ABT1RY77</accession>
<feature type="transmembrane region" description="Helical" evidence="7">
    <location>
        <begin position="770"/>
        <end position="792"/>
    </location>
</feature>
<reference evidence="9 10" key="1">
    <citation type="submission" date="2022-06" db="EMBL/GenBank/DDBJ databases">
        <title>Isolation of gut microbiota from human fecal samples.</title>
        <authorList>
            <person name="Pamer E.G."/>
            <person name="Barat B."/>
            <person name="Waligurski E."/>
            <person name="Medina S."/>
            <person name="Paddock L."/>
            <person name="Mostad J."/>
        </authorList>
    </citation>
    <scope>NUCLEOTIDE SEQUENCE [LARGE SCALE GENOMIC DNA]</scope>
    <source>
        <strain evidence="9 10">DFI.9.73</strain>
    </source>
</reference>
<feature type="transmembrane region" description="Helical" evidence="7">
    <location>
        <begin position="342"/>
        <end position="364"/>
    </location>
</feature>
<feature type="transmembrane region" description="Helical" evidence="7">
    <location>
        <begin position="248"/>
        <end position="273"/>
    </location>
</feature>
<keyword evidence="4 7" id="KW-1133">Transmembrane helix</keyword>
<evidence type="ECO:0000256" key="2">
    <source>
        <dbReference type="ARBA" id="ARBA00022475"/>
    </source>
</evidence>
<keyword evidence="5 7" id="KW-0472">Membrane</keyword>
<feature type="domain" description="ABC3 transporter permease C-terminal" evidence="8">
    <location>
        <begin position="253"/>
        <end position="361"/>
    </location>
</feature>
<comment type="similarity">
    <text evidence="6">Belongs to the ABC-4 integral membrane protein family.</text>
</comment>
<evidence type="ECO:0000256" key="6">
    <source>
        <dbReference type="ARBA" id="ARBA00038076"/>
    </source>
</evidence>
<dbReference type="Pfam" id="PF02687">
    <property type="entry name" value="FtsX"/>
    <property type="match status" value="1"/>
</dbReference>
<evidence type="ECO:0000256" key="1">
    <source>
        <dbReference type="ARBA" id="ARBA00004651"/>
    </source>
</evidence>
<dbReference type="EMBL" id="JANFZH010000012">
    <property type="protein sequence ID" value="MCQ4839622.1"/>
    <property type="molecule type" value="Genomic_DNA"/>
</dbReference>
<feature type="transmembrane region" description="Helical" evidence="7">
    <location>
        <begin position="869"/>
        <end position="890"/>
    </location>
</feature>
<organism evidence="9 10">
    <name type="scientific">Neglectibacter timonensis</name>
    <dbReference type="NCBI Taxonomy" id="1776382"/>
    <lineage>
        <taxon>Bacteria</taxon>
        <taxon>Bacillati</taxon>
        <taxon>Bacillota</taxon>
        <taxon>Clostridia</taxon>
        <taxon>Eubacteriales</taxon>
        <taxon>Oscillospiraceae</taxon>
        <taxon>Neglectibacter</taxon>
    </lineage>
</organism>
<gene>
    <name evidence="9" type="ORF">NE695_06820</name>
</gene>
<evidence type="ECO:0000256" key="3">
    <source>
        <dbReference type="ARBA" id="ARBA00022692"/>
    </source>
</evidence>
<sequence length="906" mass="100334">MKHFERDFAKRNIRGNKRHFAAVFSSLLLMALLLEFSFGFLASMRHTVTEQLFRTYGQWRFAVVSNYQEKVIPSQVEALPAAKQTGVVRAYASTWDGLVLGTVDEAAAGLGRLEYLEGRPPETAEEIAVEAQTLSRLGYSYELGQRISVKAEGYPDENGKSMLVEEDFVLTGVLRDTFAAWVPQVREKCPSLIVSREWALRFPGTALSTVLADAGKEFGKQAEEAGIAAGIYENREAYPKETIGSALFLFRSLIVMVSVVSLGILIVVMVLSVRKRAALWESLRKLGADRERLRNILFWESGFLSLSAAPLGLLLGFGAAAGLILVFGPNWHMEYGISPADALLPAGLAAAAVCLGTAFSLLGLPRGEKRRGRPKKQRAPRRYAPLKRLNALVIAARFMKSRLGYTLAIFFLLLSCTLLAAFVANNLSEEIAVYGNMTGYFTNCDYVVEAPPGRELSPLGENTLQAVGGVSGVEACYAYRLSRRDSGAFCVDLTGLEENPYLTCLDDQERCVRAVRELMDRVEETRQKILEQGNREAVSEQELFQDTKALHWEQMPSALSDYPVDLLGVDPDHEGERFLRAVQEGTVDREAFRRGEECILYLPAASKEPWNDTGAEEGAPDYWSAVGGTYRFSADLYALGEENPNPAKGIALIEETSVQPGDFIAVRCGSEQKQVRVGGIIRKMERSDIFYPSLSQPFQVVCSPSFMDSFQEYSGKGGCQLLTVKTNSLAGYSATDKVISQLVASRSGGYLLTNRRLELEQKSQDLASKVLMEALFLVLYCAAAFTVLGILFSSSLDRNRSRIALYRSLGLETGILKRSYLAEILLLSLGAVILTQLVLLVQWSIREASFVGTERGILSYLFTLSAENFLWFPYLGCLLLLFGGVFLSYYRPLQGFFRENFLEALK</sequence>
<keyword evidence="2" id="KW-1003">Cell membrane</keyword>
<evidence type="ECO:0000256" key="7">
    <source>
        <dbReference type="SAM" id="Phobius"/>
    </source>
</evidence>
<feature type="transmembrane region" description="Helical" evidence="7">
    <location>
        <begin position="403"/>
        <end position="424"/>
    </location>
</feature>
<comment type="caution">
    <text evidence="9">The sequence shown here is derived from an EMBL/GenBank/DDBJ whole genome shotgun (WGS) entry which is preliminary data.</text>
</comment>
<feature type="transmembrane region" description="Helical" evidence="7">
    <location>
        <begin position="20"/>
        <end position="42"/>
    </location>
</feature>
<proteinExistence type="inferred from homology"/>
<name>A0ABT1RY77_9FIRM</name>
<keyword evidence="10" id="KW-1185">Reference proteome</keyword>